<dbReference type="AlphaFoldDB" id="A0A6B3SSE5"/>
<sequence length="527" mass="57547">MQVDHVKSMLLLARMLAARYNMKVVLTASKTASVTPDTISLPRKWVEGTAKSREATEMLAGVLDHECVGHARHTDFTVMPKYRAKGRMQAFLLNALEDIRIETCASRVYPGVARNLVSMVDYLSKQGFFGTASQVGANSPKHELGNAILVLGRARLLAGQDVPLAAVANAYAQFVAAQYGSLWPKIWDLVCKAPDAETTVEVGHLVDQIWKLIRQVAGEDPADASDPTANRAARHIETDPNANMTESGDIGEKIGKALASSPLSRDAGQIHPSSRKARVAPIPQEWMDVSARVKAALGRDFEALMEAKTECRKSVGLTGRRIHSGSLHRVKTLDARIMMHRIMAEGISTAVSMVVDVSASMSDKLDDGTGISRLQATGGVMVALADLLELHDVPFSAWTFDDGYCCIKQFDERWGSHKGRDKVLSVIGGSTYADQALVESLADLACRDEERKLLVFLTDGDSSNMKQVEAAFRDAEYLGVDMAVVLIGKEFEHHVDQYKRITGRPLFVTDTMQTLAKTVINAVRVSI</sequence>
<dbReference type="GO" id="GO:0009236">
    <property type="term" value="P:cobalamin biosynthetic process"/>
    <property type="evidence" value="ECO:0007669"/>
    <property type="project" value="InterPro"/>
</dbReference>
<organism evidence="2 3">
    <name type="scientific">Noviherbaspirillum galbum</name>
    <dbReference type="NCBI Taxonomy" id="2709383"/>
    <lineage>
        <taxon>Bacteria</taxon>
        <taxon>Pseudomonadati</taxon>
        <taxon>Pseudomonadota</taxon>
        <taxon>Betaproteobacteria</taxon>
        <taxon>Burkholderiales</taxon>
        <taxon>Oxalobacteraceae</taxon>
        <taxon>Noviherbaspirillum</taxon>
    </lineage>
</organism>
<dbReference type="SMART" id="SM00327">
    <property type="entry name" value="VWA"/>
    <property type="match status" value="1"/>
</dbReference>
<evidence type="ECO:0000313" key="3">
    <source>
        <dbReference type="Proteomes" id="UP000482155"/>
    </source>
</evidence>
<dbReference type="RefSeq" id="WP_163967201.1">
    <property type="nucleotide sequence ID" value="NZ_JAAIVB010000069.1"/>
</dbReference>
<reference evidence="2 3" key="1">
    <citation type="submission" date="2020-02" db="EMBL/GenBank/DDBJ databases">
        <authorList>
            <person name="Kim M.K."/>
        </authorList>
    </citation>
    <scope>NUCLEOTIDE SEQUENCE [LARGE SCALE GENOMIC DNA]</scope>
    <source>
        <strain evidence="2 3">17J57-3</strain>
    </source>
</reference>
<accession>A0A6B3SSE5</accession>
<evidence type="ECO:0000259" key="1">
    <source>
        <dbReference type="SMART" id="SM00327"/>
    </source>
</evidence>
<dbReference type="InterPro" id="IPR036465">
    <property type="entry name" value="vWFA_dom_sf"/>
</dbReference>
<evidence type="ECO:0000313" key="2">
    <source>
        <dbReference type="EMBL" id="NEX63378.1"/>
    </source>
</evidence>
<name>A0A6B3SSE5_9BURK</name>
<comment type="caution">
    <text evidence="2">The sequence shown here is derived from an EMBL/GenBank/DDBJ whole genome shotgun (WGS) entry which is preliminary data.</text>
</comment>
<dbReference type="SUPFAM" id="SSF53300">
    <property type="entry name" value="vWA-like"/>
    <property type="match status" value="1"/>
</dbReference>
<protein>
    <recommendedName>
        <fullName evidence="1">VWFA domain-containing protein</fullName>
    </recommendedName>
</protein>
<dbReference type="Pfam" id="PF06213">
    <property type="entry name" value="CobT"/>
    <property type="match status" value="1"/>
</dbReference>
<gene>
    <name evidence="2" type="ORF">G3574_20060</name>
</gene>
<dbReference type="InterPro" id="IPR006538">
    <property type="entry name" value="CobT"/>
</dbReference>
<proteinExistence type="predicted"/>
<dbReference type="InterPro" id="IPR002035">
    <property type="entry name" value="VWF_A"/>
</dbReference>
<dbReference type="Gene3D" id="3.40.50.410">
    <property type="entry name" value="von Willebrand factor, type A domain"/>
    <property type="match status" value="1"/>
</dbReference>
<dbReference type="EMBL" id="JAAIVB010000069">
    <property type="protein sequence ID" value="NEX63378.1"/>
    <property type="molecule type" value="Genomic_DNA"/>
</dbReference>
<dbReference type="Proteomes" id="UP000482155">
    <property type="component" value="Unassembled WGS sequence"/>
</dbReference>
<feature type="domain" description="VWFA" evidence="1">
    <location>
        <begin position="348"/>
        <end position="524"/>
    </location>
</feature>
<keyword evidence="3" id="KW-1185">Reference proteome</keyword>